<name>A0ABW1FAF0_9ACTN</name>
<dbReference type="InterPro" id="IPR006626">
    <property type="entry name" value="PbH1"/>
</dbReference>
<feature type="chain" id="PRO_5047068492" evidence="2">
    <location>
        <begin position="29"/>
        <end position="355"/>
    </location>
</feature>
<evidence type="ECO:0000313" key="4">
    <source>
        <dbReference type="EMBL" id="MFC5891362.1"/>
    </source>
</evidence>
<dbReference type="InterPro" id="IPR011050">
    <property type="entry name" value="Pectin_lyase_fold/virulence"/>
</dbReference>
<proteinExistence type="predicted"/>
<dbReference type="InterPro" id="IPR051550">
    <property type="entry name" value="SCF-Subunits/Alg-Epimerases"/>
</dbReference>
<evidence type="ECO:0000259" key="3">
    <source>
        <dbReference type="Pfam" id="PF13229"/>
    </source>
</evidence>
<protein>
    <submittedName>
        <fullName evidence="4">Nitrous oxide reductase family maturation protein NosD</fullName>
    </submittedName>
</protein>
<accession>A0ABW1FAF0</accession>
<keyword evidence="1" id="KW-0677">Repeat</keyword>
<keyword evidence="5" id="KW-1185">Reference proteome</keyword>
<feature type="domain" description="Right handed beta helix" evidence="3">
    <location>
        <begin position="130"/>
        <end position="299"/>
    </location>
</feature>
<dbReference type="PANTHER" id="PTHR22990">
    <property type="entry name" value="F-BOX ONLY PROTEIN"/>
    <property type="match status" value="1"/>
</dbReference>
<organism evidence="4 5">
    <name type="scientific">Streptomyces ramulosus</name>
    <dbReference type="NCBI Taxonomy" id="47762"/>
    <lineage>
        <taxon>Bacteria</taxon>
        <taxon>Bacillati</taxon>
        <taxon>Actinomycetota</taxon>
        <taxon>Actinomycetes</taxon>
        <taxon>Kitasatosporales</taxon>
        <taxon>Streptomycetaceae</taxon>
        <taxon>Streptomyces</taxon>
    </lineage>
</organism>
<reference evidence="5" key="1">
    <citation type="journal article" date="2019" name="Int. J. Syst. Evol. Microbiol.">
        <title>The Global Catalogue of Microorganisms (GCM) 10K type strain sequencing project: providing services to taxonomists for standard genome sequencing and annotation.</title>
        <authorList>
            <consortium name="The Broad Institute Genomics Platform"/>
            <consortium name="The Broad Institute Genome Sequencing Center for Infectious Disease"/>
            <person name="Wu L."/>
            <person name="Ma J."/>
        </authorList>
    </citation>
    <scope>NUCLEOTIDE SEQUENCE [LARGE SCALE GENOMIC DNA]</scope>
    <source>
        <strain evidence="5">CGMCC 1.15809</strain>
    </source>
</reference>
<feature type="signal peptide" evidence="2">
    <location>
        <begin position="1"/>
        <end position="28"/>
    </location>
</feature>
<evidence type="ECO:0000256" key="1">
    <source>
        <dbReference type="ARBA" id="ARBA00022737"/>
    </source>
</evidence>
<evidence type="ECO:0000256" key="2">
    <source>
        <dbReference type="SAM" id="SignalP"/>
    </source>
</evidence>
<comment type="caution">
    <text evidence="4">The sequence shown here is derived from an EMBL/GenBank/DDBJ whole genome shotgun (WGS) entry which is preliminary data.</text>
</comment>
<dbReference type="EMBL" id="JBHSPW010000001">
    <property type="protein sequence ID" value="MFC5891362.1"/>
    <property type="molecule type" value="Genomic_DNA"/>
</dbReference>
<evidence type="ECO:0000313" key="5">
    <source>
        <dbReference type="Proteomes" id="UP001596241"/>
    </source>
</evidence>
<dbReference type="RefSeq" id="WP_386458291.1">
    <property type="nucleotide sequence ID" value="NZ_BAAAWG010000006.1"/>
</dbReference>
<dbReference type="SUPFAM" id="SSF51126">
    <property type="entry name" value="Pectin lyase-like"/>
    <property type="match status" value="1"/>
</dbReference>
<dbReference type="PANTHER" id="PTHR22990:SF15">
    <property type="entry name" value="F-BOX ONLY PROTEIN 10"/>
    <property type="match status" value="1"/>
</dbReference>
<dbReference type="Gene3D" id="2.160.20.10">
    <property type="entry name" value="Single-stranded right-handed beta-helix, Pectin lyase-like"/>
    <property type="match status" value="1"/>
</dbReference>
<sequence>MVKRQLTATGCLVTMLVTAVAAAPPGQADDGYTVHPGESIQKAVDAAQPGDTVRLAPGTYRESVRIDKPGLTLRGAGERTVLRPPAGRAATRAAGDCGKDGNGICVLGGPGHRVADVALRSLTVEGFRKSGVWASGTDRLSVRDVTARDMGQWGIAQQESVRATVRGNTVTGNGDAGIFVANTVDEEGGALDTQGTDIRGNTVTGNRIGITARRVRHLDIARNDITGNCSGVFVVGDESRPRGGDLSVRGNNVSENTRKCPATKRLPALQGVGIVLTGAEGTEVTGNLVRDNAGDSPMAGGIVLFRSFVGARNERNEVTGNILLGNKPDLANRDTATSNHFTRNTCRISQPAGLC</sequence>
<dbReference type="InterPro" id="IPR012334">
    <property type="entry name" value="Pectin_lyas_fold"/>
</dbReference>
<gene>
    <name evidence="4" type="ORF">ACFP3M_00775</name>
</gene>
<dbReference type="Proteomes" id="UP001596241">
    <property type="component" value="Unassembled WGS sequence"/>
</dbReference>
<dbReference type="InterPro" id="IPR039448">
    <property type="entry name" value="Beta_helix"/>
</dbReference>
<keyword evidence="2" id="KW-0732">Signal</keyword>
<dbReference type="SMART" id="SM00710">
    <property type="entry name" value="PbH1"/>
    <property type="match status" value="6"/>
</dbReference>
<dbReference type="Pfam" id="PF13229">
    <property type="entry name" value="Beta_helix"/>
    <property type="match status" value="1"/>
</dbReference>